<comment type="catalytic activity">
    <reaction evidence="12">
        <text>D-fructose + ATP = D-fructose 6-phosphate + ADP + H(+)</text>
        <dbReference type="Rhea" id="RHEA:16125"/>
        <dbReference type="ChEBI" id="CHEBI:15378"/>
        <dbReference type="ChEBI" id="CHEBI:30616"/>
        <dbReference type="ChEBI" id="CHEBI:37721"/>
        <dbReference type="ChEBI" id="CHEBI:61527"/>
        <dbReference type="ChEBI" id="CHEBI:456216"/>
        <dbReference type="EC" id="2.7.1.4"/>
    </reaction>
</comment>
<gene>
    <name evidence="14" type="ORF">HCJ88_15645</name>
</gene>
<evidence type="ECO:0000256" key="13">
    <source>
        <dbReference type="ARBA" id="ARBA00074653"/>
    </source>
</evidence>
<evidence type="ECO:0000256" key="2">
    <source>
        <dbReference type="ARBA" id="ARBA00006479"/>
    </source>
</evidence>
<evidence type="ECO:0000313" key="14">
    <source>
        <dbReference type="EMBL" id="QOP57210.1"/>
    </source>
</evidence>
<dbReference type="EC" id="2.7.1.4" evidence="11"/>
<keyword evidence="8" id="KW-0067">ATP-binding</keyword>
<keyword evidence="7" id="KW-0862">Zinc</keyword>
<evidence type="ECO:0000256" key="9">
    <source>
        <dbReference type="ARBA" id="ARBA00022842"/>
    </source>
</evidence>
<keyword evidence="5" id="KW-0547">Nucleotide-binding</keyword>
<accession>A0ABD7BWR8</accession>
<evidence type="ECO:0000256" key="7">
    <source>
        <dbReference type="ARBA" id="ARBA00022833"/>
    </source>
</evidence>
<keyword evidence="14" id="KW-0614">Plasmid</keyword>
<dbReference type="InterPro" id="IPR043129">
    <property type="entry name" value="ATPase_NBD"/>
</dbReference>
<keyword evidence="4" id="KW-0479">Metal-binding</keyword>
<dbReference type="PANTHER" id="PTHR42742">
    <property type="entry name" value="TRANSCRIPTIONAL REPRESSOR MPRA"/>
    <property type="match status" value="1"/>
</dbReference>
<evidence type="ECO:0000256" key="5">
    <source>
        <dbReference type="ARBA" id="ARBA00022741"/>
    </source>
</evidence>
<dbReference type="GO" id="GO:0046872">
    <property type="term" value="F:metal ion binding"/>
    <property type="evidence" value="ECO:0007669"/>
    <property type="project" value="UniProtKB-KW"/>
</dbReference>
<keyword evidence="6" id="KW-0418">Kinase</keyword>
<dbReference type="GO" id="GO:0008865">
    <property type="term" value="F:fructokinase activity"/>
    <property type="evidence" value="ECO:0007669"/>
    <property type="project" value="UniProtKB-EC"/>
</dbReference>
<dbReference type="InterPro" id="IPR000600">
    <property type="entry name" value="ROK"/>
</dbReference>
<dbReference type="Proteomes" id="UP000593972">
    <property type="component" value="Plasmid pLPCN-2"/>
</dbReference>
<dbReference type="InterPro" id="IPR051804">
    <property type="entry name" value="Carb_Metab_Reg_Kinase/Isom"/>
</dbReference>
<dbReference type="EMBL" id="CP050502">
    <property type="protein sequence ID" value="QOP57210.1"/>
    <property type="molecule type" value="Genomic_DNA"/>
</dbReference>
<evidence type="ECO:0000256" key="12">
    <source>
        <dbReference type="ARBA" id="ARBA00048451"/>
    </source>
</evidence>
<dbReference type="CDD" id="cd24067">
    <property type="entry name" value="ASKHA_NBD_ROK_BsFRK-like"/>
    <property type="match status" value="1"/>
</dbReference>
<reference evidence="14 15" key="1">
    <citation type="submission" date="2020-03" db="EMBL/GenBank/DDBJ databases">
        <title>Complete genome sequence of Lactobacillus paracasei strain NFFJ04, isolated from animal feed.</title>
        <authorList>
            <person name="Jung J.Y."/>
        </authorList>
    </citation>
    <scope>NUCLEOTIDE SEQUENCE [LARGE SCALE GENOMIC DNA]</scope>
    <source>
        <strain evidence="14 15">NFFJ04</strain>
        <plasmid evidence="14 15">pLPCN-2</plasmid>
    </source>
</reference>
<evidence type="ECO:0000256" key="11">
    <source>
        <dbReference type="ARBA" id="ARBA00038887"/>
    </source>
</evidence>
<evidence type="ECO:0000256" key="3">
    <source>
        <dbReference type="ARBA" id="ARBA00022679"/>
    </source>
</evidence>
<evidence type="ECO:0000256" key="1">
    <source>
        <dbReference type="ARBA" id="ARBA00001946"/>
    </source>
</evidence>
<dbReference type="SUPFAM" id="SSF53067">
    <property type="entry name" value="Actin-like ATPase domain"/>
    <property type="match status" value="1"/>
</dbReference>
<evidence type="ECO:0000256" key="10">
    <source>
        <dbReference type="ARBA" id="ARBA00023277"/>
    </source>
</evidence>
<dbReference type="AlphaFoldDB" id="A0ABD7BWR8"/>
<keyword evidence="3" id="KW-0808">Transferase</keyword>
<geneLocation type="plasmid" evidence="14 15">
    <name>pLPCN-2</name>
</geneLocation>
<dbReference type="FunFam" id="3.30.420.40:FF:000136">
    <property type="entry name" value="Putative fructokinase"/>
    <property type="match status" value="1"/>
</dbReference>
<evidence type="ECO:0000256" key="8">
    <source>
        <dbReference type="ARBA" id="ARBA00022840"/>
    </source>
</evidence>
<dbReference type="PANTHER" id="PTHR42742:SF3">
    <property type="entry name" value="FRUCTOKINASE"/>
    <property type="match status" value="1"/>
</dbReference>
<dbReference type="GO" id="GO:0005524">
    <property type="term" value="F:ATP binding"/>
    <property type="evidence" value="ECO:0007669"/>
    <property type="project" value="UniProtKB-KW"/>
</dbReference>
<dbReference type="RefSeq" id="WP_193137591.1">
    <property type="nucleotide sequence ID" value="NZ_CP050502.1"/>
</dbReference>
<proteinExistence type="inferred from homology"/>
<comment type="cofactor">
    <cofactor evidence="1">
        <name>Mg(2+)</name>
        <dbReference type="ChEBI" id="CHEBI:18420"/>
    </cofactor>
</comment>
<keyword evidence="10" id="KW-0119">Carbohydrate metabolism</keyword>
<comment type="similarity">
    <text evidence="2">Belongs to the ROK (NagC/XylR) family.</text>
</comment>
<name>A0ABD7BWR8_LACPA</name>
<evidence type="ECO:0000313" key="15">
    <source>
        <dbReference type="Proteomes" id="UP000593972"/>
    </source>
</evidence>
<dbReference type="FunFam" id="3.30.420.40:FF:000153">
    <property type="entry name" value="Putative fructokinase"/>
    <property type="match status" value="1"/>
</dbReference>
<dbReference type="Gene3D" id="3.30.420.40">
    <property type="match status" value="2"/>
</dbReference>
<organism evidence="14 15">
    <name type="scientific">Lacticaseibacillus paracasei</name>
    <name type="common">Lactobacillus paracasei</name>
    <dbReference type="NCBI Taxonomy" id="1597"/>
    <lineage>
        <taxon>Bacteria</taxon>
        <taxon>Bacillati</taxon>
        <taxon>Bacillota</taxon>
        <taxon>Bacilli</taxon>
        <taxon>Lactobacillales</taxon>
        <taxon>Lactobacillaceae</taxon>
        <taxon>Lacticaseibacillus</taxon>
    </lineage>
</organism>
<evidence type="ECO:0000256" key="6">
    <source>
        <dbReference type="ARBA" id="ARBA00022777"/>
    </source>
</evidence>
<protein>
    <recommendedName>
        <fullName evidence="13">Fructokinase</fullName>
        <ecNumber evidence="11">2.7.1.4</ecNumber>
    </recommendedName>
</protein>
<dbReference type="Pfam" id="PF00480">
    <property type="entry name" value="ROK"/>
    <property type="match status" value="1"/>
</dbReference>
<sequence length="291" mass="31919">MISRYYGSVEAGGTKFVCAVGDEQGRVFDQIQFPTENVKKTLRKVIDYFLENPVSAIGVASFGPIQICQDASDYGFITRTPKHGWRQTNVVGTLKRSLHVPIYWTTDVNGAAFGEYVERRKQKPGLNSLVYYTIGTGVGAGCMINGKFLGGVGHPEMGHVLVKRHPDDVSFAGICPFHGDCLEGLVSGPTFKARLGISGENVLLNHPVWRIMSYYVAQAVVQTTLTIRPERIVFGGSVSNETFLNMVREELTQLLNGYVEIPPLEKYISSPIIPENGSATFGNLLLAKSII</sequence>
<evidence type="ECO:0000256" key="4">
    <source>
        <dbReference type="ARBA" id="ARBA00022723"/>
    </source>
</evidence>
<keyword evidence="9" id="KW-0460">Magnesium</keyword>